<evidence type="ECO:0000256" key="4">
    <source>
        <dbReference type="ARBA" id="ARBA00022598"/>
    </source>
</evidence>
<evidence type="ECO:0000256" key="2">
    <source>
        <dbReference type="ARBA" id="ARBA00006205"/>
    </source>
</evidence>
<keyword evidence="13" id="KW-1185">Reference proteome</keyword>
<evidence type="ECO:0000256" key="3">
    <source>
        <dbReference type="ARBA" id="ARBA00022573"/>
    </source>
</evidence>
<dbReference type="GO" id="GO:0043802">
    <property type="term" value="F:hydrogenobyrinic acid a,c-diamide synthase (glutamine-hydrolysing) activity"/>
    <property type="evidence" value="ECO:0007669"/>
    <property type="project" value="UniProtKB-UniRule"/>
</dbReference>
<comment type="domain">
    <text evidence="9">Comprises of two domains. The C-terminal domain contains the binding site for glutamine and catalyzes the hydrolysis of this substrate to glutamate and ammonia. The N-terminal domain is anticipated to bind ATP and hydrogenobyrinate and catalyzes the ultimate synthesis of the diamide product. The ammonia produced via the glutaminase domain is probably translocated to the adjacent domain via a molecular tunnel, where it reacts with an activated intermediate.</text>
</comment>
<dbReference type="EMBL" id="JAEKPD010000010">
    <property type="protein sequence ID" value="MBJ3763509.1"/>
    <property type="molecule type" value="Genomic_DNA"/>
</dbReference>
<proteinExistence type="inferred from homology"/>
<dbReference type="InterPro" id="IPR011698">
    <property type="entry name" value="GATase_3"/>
</dbReference>
<dbReference type="Proteomes" id="UP000642488">
    <property type="component" value="Unassembled WGS sequence"/>
</dbReference>
<dbReference type="RefSeq" id="WP_198916673.1">
    <property type="nucleotide sequence ID" value="NZ_JAEKPD010000010.1"/>
</dbReference>
<keyword evidence="6 9" id="KW-0067">ATP-binding</keyword>
<gene>
    <name evidence="9" type="primary">cobB</name>
    <name evidence="12" type="ORF">ILP92_12205</name>
</gene>
<feature type="active site" description="Nucleophile" evidence="9">
    <location>
        <position position="323"/>
    </location>
</feature>
<dbReference type="SUPFAM" id="SSF52317">
    <property type="entry name" value="Class I glutamine amidotransferase-like"/>
    <property type="match status" value="1"/>
</dbReference>
<evidence type="ECO:0000256" key="6">
    <source>
        <dbReference type="ARBA" id="ARBA00022840"/>
    </source>
</evidence>
<dbReference type="InterPro" id="IPR029062">
    <property type="entry name" value="Class_I_gatase-like"/>
</dbReference>
<dbReference type="InterPro" id="IPR002586">
    <property type="entry name" value="CobQ/CobB/MinD/ParA_Nub-bd_dom"/>
</dbReference>
<comment type="function">
    <text evidence="9">Catalyzes the ATP-dependent amidation of the two carboxylate groups at positions a and c of hydrogenobyrinate, using either L-glutamine or ammonia as the nitrogen source.</text>
</comment>
<organism evidence="12 13">
    <name type="scientific">Palleronia pontilimi</name>
    <dbReference type="NCBI Taxonomy" id="1964209"/>
    <lineage>
        <taxon>Bacteria</taxon>
        <taxon>Pseudomonadati</taxon>
        <taxon>Pseudomonadota</taxon>
        <taxon>Alphaproteobacteria</taxon>
        <taxon>Rhodobacterales</taxon>
        <taxon>Roseobacteraceae</taxon>
        <taxon>Palleronia</taxon>
    </lineage>
</organism>
<dbReference type="InterPro" id="IPR004484">
    <property type="entry name" value="CbiA/CobB_synth"/>
</dbReference>
<dbReference type="GO" id="GO:0005524">
    <property type="term" value="F:ATP binding"/>
    <property type="evidence" value="ECO:0007669"/>
    <property type="project" value="UniProtKB-UniRule"/>
</dbReference>
<keyword evidence="5 9" id="KW-0547">Nucleotide-binding</keyword>
<comment type="miscellaneous">
    <text evidence="9">The a and c carboxylates of hydrogenobyrinate are activated for nucleophilic attack via formation of a phosphorylated intermediate by ATP. CobB catalyzes first the amidation of the c-carboxylate, and then that of the a-carboxylate.</text>
</comment>
<dbReference type="PANTHER" id="PTHR43873">
    <property type="entry name" value="COBYRINATE A,C-DIAMIDE SYNTHASE"/>
    <property type="match status" value="1"/>
</dbReference>
<comment type="cofactor">
    <cofactor evidence="1 9">
        <name>Mg(2+)</name>
        <dbReference type="ChEBI" id="CHEBI:18420"/>
    </cofactor>
</comment>
<dbReference type="InterPro" id="IPR027417">
    <property type="entry name" value="P-loop_NTPase"/>
</dbReference>
<dbReference type="HAMAP" id="MF_00027">
    <property type="entry name" value="CobB_CbiA"/>
    <property type="match status" value="1"/>
</dbReference>
<evidence type="ECO:0000259" key="11">
    <source>
        <dbReference type="Pfam" id="PF07685"/>
    </source>
</evidence>
<evidence type="ECO:0000256" key="1">
    <source>
        <dbReference type="ARBA" id="ARBA00001946"/>
    </source>
</evidence>
<dbReference type="EC" id="6.3.5.9" evidence="9"/>
<comment type="caution">
    <text evidence="12">The sequence shown here is derived from an EMBL/GenBank/DDBJ whole genome shotgun (WGS) entry which is preliminary data.</text>
</comment>
<evidence type="ECO:0000313" key="13">
    <source>
        <dbReference type="Proteomes" id="UP000642488"/>
    </source>
</evidence>
<dbReference type="NCBIfam" id="TIGR00379">
    <property type="entry name" value="cobB"/>
    <property type="match status" value="1"/>
</dbReference>
<dbReference type="GO" id="GO:0042242">
    <property type="term" value="F:cobyrinic acid a,c-diamide synthase activity"/>
    <property type="evidence" value="ECO:0007669"/>
    <property type="project" value="InterPro"/>
</dbReference>
<protein>
    <recommendedName>
        <fullName evidence="9">Hydrogenobyrinate a,c-diamide synthase</fullName>
        <ecNumber evidence="9">6.3.5.9</ecNumber>
    </recommendedName>
    <alternativeName>
        <fullName evidence="9">Hydrogenobyrinic acid a,c-diamide synthase</fullName>
    </alternativeName>
</protein>
<dbReference type="Pfam" id="PF07685">
    <property type="entry name" value="GATase_3"/>
    <property type="match status" value="1"/>
</dbReference>
<sequence>MTARGLIVAAPASGSGKTTVTLGILRALKRRGLKVSGAKSGPDYIDPRFHEAACGQPSVNLDAWAMSDTRIRSLAAADGLLVVEGAMGLFDGAPPTGRGATADLARILGLPVVLVVDAGRMAQSVAPLVAGFAQHDPSVRIAGVILNRVGSDRHERMLRAALSAKGLPVLGALPRDTGLSLPSRHLGLVQAGEHAELDAFLDHAADQVERHVDLAALHALAGALGTGNAELPNLPRDMVGTRIAIARDAAFSFVYPHQVADWQRSGARLCYFSPLADDPVPEADMIFLPGGYPELHAHRIASADRFLGSLRAASRTTEIYGECGGYMVLGETLTDADGTHHRMAGLLHLETSFAERKLTLGYRTLTALAGPRAERRFMAHEFHYATTRRAEGTPLFHARDAEGAELPDMGLVSGRVSGSFAHLIDSAIASGDAADHAGRASPHALRPVSQRP</sequence>
<keyword evidence="4 9" id="KW-0436">Ligase</keyword>
<dbReference type="PANTHER" id="PTHR43873:SF1">
    <property type="entry name" value="COBYRINATE A,C-DIAMIDE SYNTHASE"/>
    <property type="match status" value="1"/>
</dbReference>
<comment type="similarity">
    <text evidence="2">Belongs to the CobB/CobQ family. CobQ subfamily.</text>
</comment>
<feature type="domain" description="CobB/CobQ-like glutamine amidotransferase" evidence="11">
    <location>
        <begin position="242"/>
        <end position="424"/>
    </location>
</feature>
<reference evidence="12" key="1">
    <citation type="submission" date="2020-12" db="EMBL/GenBank/DDBJ databases">
        <title>Bacterial taxonomy.</title>
        <authorList>
            <person name="Pan X."/>
        </authorList>
    </citation>
    <scope>NUCLEOTIDE SEQUENCE</scope>
    <source>
        <strain evidence="12">KCTC 52957</strain>
    </source>
</reference>
<comment type="similarity">
    <text evidence="9">Belongs to the CobB/CbiA family.</text>
</comment>
<dbReference type="GO" id="GO:0009236">
    <property type="term" value="P:cobalamin biosynthetic process"/>
    <property type="evidence" value="ECO:0007669"/>
    <property type="project" value="UniProtKB-UniRule"/>
</dbReference>
<dbReference type="SUPFAM" id="SSF52540">
    <property type="entry name" value="P-loop containing nucleoside triphosphate hydrolases"/>
    <property type="match status" value="1"/>
</dbReference>
<dbReference type="AlphaFoldDB" id="A0A934IAI2"/>
<dbReference type="Pfam" id="PF01656">
    <property type="entry name" value="CbiA"/>
    <property type="match status" value="1"/>
</dbReference>
<feature type="site" description="Increases nucleophilicity of active site Cys" evidence="9">
    <location>
        <position position="422"/>
    </location>
</feature>
<evidence type="ECO:0000256" key="7">
    <source>
        <dbReference type="ARBA" id="ARBA00022842"/>
    </source>
</evidence>
<accession>A0A934IAI2</accession>
<name>A0A934IAI2_9RHOB</name>
<comment type="catalytic activity">
    <reaction evidence="9">
        <text>hydrogenobyrinate + 2 L-glutamine + 2 ATP + 2 H2O = hydrogenobyrinate a,c-diamide + 2 L-glutamate + 2 ADP + 2 phosphate + 2 H(+)</text>
        <dbReference type="Rhea" id="RHEA:12544"/>
        <dbReference type="ChEBI" id="CHEBI:15377"/>
        <dbReference type="ChEBI" id="CHEBI:15378"/>
        <dbReference type="ChEBI" id="CHEBI:29985"/>
        <dbReference type="ChEBI" id="CHEBI:30616"/>
        <dbReference type="ChEBI" id="CHEBI:43474"/>
        <dbReference type="ChEBI" id="CHEBI:58359"/>
        <dbReference type="ChEBI" id="CHEBI:77873"/>
        <dbReference type="ChEBI" id="CHEBI:77874"/>
        <dbReference type="ChEBI" id="CHEBI:456216"/>
        <dbReference type="EC" id="6.3.5.9"/>
    </reaction>
</comment>
<evidence type="ECO:0000256" key="9">
    <source>
        <dbReference type="HAMAP-Rule" id="MF_00027"/>
    </source>
</evidence>
<evidence type="ECO:0000256" key="5">
    <source>
        <dbReference type="ARBA" id="ARBA00022741"/>
    </source>
</evidence>
<dbReference type="Gene3D" id="3.40.50.300">
    <property type="entry name" value="P-loop containing nucleotide triphosphate hydrolases"/>
    <property type="match status" value="1"/>
</dbReference>
<dbReference type="NCBIfam" id="NF002204">
    <property type="entry name" value="PRK01077.1"/>
    <property type="match status" value="1"/>
</dbReference>
<dbReference type="CDD" id="cd05388">
    <property type="entry name" value="CobB_N"/>
    <property type="match status" value="1"/>
</dbReference>
<keyword evidence="7 9" id="KW-0460">Magnesium</keyword>
<comment type="pathway">
    <text evidence="9">Cofactor biosynthesis; adenosylcobalamin biosynthesis; cob(II)yrinate a,c-diamide from precorrin-2 (aerobic route): step 9/10.</text>
</comment>
<evidence type="ECO:0000256" key="8">
    <source>
        <dbReference type="ARBA" id="ARBA00022962"/>
    </source>
</evidence>
<keyword evidence="3 9" id="KW-0169">Cobalamin biosynthesis</keyword>
<evidence type="ECO:0000259" key="10">
    <source>
        <dbReference type="Pfam" id="PF01656"/>
    </source>
</evidence>
<dbReference type="PROSITE" id="PS51274">
    <property type="entry name" value="GATASE_COBBQ"/>
    <property type="match status" value="1"/>
</dbReference>
<feature type="domain" description="CobQ/CobB/MinD/ParA nucleotide binding" evidence="10">
    <location>
        <begin position="7"/>
        <end position="186"/>
    </location>
</feature>
<evidence type="ECO:0000313" key="12">
    <source>
        <dbReference type="EMBL" id="MBJ3763509.1"/>
    </source>
</evidence>
<keyword evidence="8 9" id="KW-0315">Glutamine amidotransferase</keyword>